<accession>A0A0M7ABW7</accession>
<name>A0A0M7ABW7_9HYPH</name>
<dbReference type="AlphaFoldDB" id="A0A0M7ABW7"/>
<evidence type="ECO:0000313" key="2">
    <source>
        <dbReference type="EMBL" id="CTQ71134.1"/>
    </source>
</evidence>
<dbReference type="Proteomes" id="UP000053235">
    <property type="component" value="Unassembled WGS sequence"/>
</dbReference>
<dbReference type="RefSeq" id="WP_055672279.1">
    <property type="nucleotide sequence ID" value="NZ_CXWD01000009.1"/>
</dbReference>
<gene>
    <name evidence="2" type="ORF">LAX5112_02729</name>
</gene>
<feature type="region of interest" description="Disordered" evidence="1">
    <location>
        <begin position="1"/>
        <end position="52"/>
    </location>
</feature>
<organism evidence="2 3">
    <name type="scientific">Roseibium alexandrii</name>
    <dbReference type="NCBI Taxonomy" id="388408"/>
    <lineage>
        <taxon>Bacteria</taxon>
        <taxon>Pseudomonadati</taxon>
        <taxon>Pseudomonadota</taxon>
        <taxon>Alphaproteobacteria</taxon>
        <taxon>Hyphomicrobiales</taxon>
        <taxon>Stappiaceae</taxon>
        <taxon>Roseibium</taxon>
    </lineage>
</organism>
<protein>
    <submittedName>
        <fullName evidence="2">Uncharacterized protein</fullName>
    </submittedName>
</protein>
<dbReference type="EMBL" id="CXWD01000009">
    <property type="protein sequence ID" value="CTQ71134.1"/>
    <property type="molecule type" value="Genomic_DNA"/>
</dbReference>
<evidence type="ECO:0000313" key="3">
    <source>
        <dbReference type="Proteomes" id="UP000053235"/>
    </source>
</evidence>
<dbReference type="OrthoDB" id="7632078at2"/>
<proteinExistence type="predicted"/>
<dbReference type="STRING" id="388408.LAX5112_02729"/>
<reference evidence="3" key="1">
    <citation type="submission" date="2015-07" db="EMBL/GenBank/DDBJ databases">
        <authorList>
            <person name="Rodrigo-Torres Lidia"/>
            <person name="Arahal R.David."/>
        </authorList>
    </citation>
    <scope>NUCLEOTIDE SEQUENCE [LARGE SCALE GENOMIC DNA]</scope>
    <source>
        <strain evidence="3">CECT 5112</strain>
    </source>
</reference>
<keyword evidence="3" id="KW-1185">Reference proteome</keyword>
<sequence length="104" mass="11403">MPQTKQKHVTESEAGSAKKSALNAGSLSPAQKRWLKSGLGQPGGKLPLFDDQGRQVPARTIRSCIDAGWAEPWFSNPIKPDWLVCKLTADAFELLTASQKNEKR</sequence>
<evidence type="ECO:0000256" key="1">
    <source>
        <dbReference type="SAM" id="MobiDB-lite"/>
    </source>
</evidence>